<keyword evidence="2" id="KW-0732">Signal</keyword>
<dbReference type="HOGENOM" id="CLU_081783_0_0_4"/>
<dbReference type="InterPro" id="IPR019220">
    <property type="entry name" value="DUF2135"/>
</dbReference>
<organism evidence="4 5">
    <name type="scientific">Azoarcus sp. (strain BH72)</name>
    <dbReference type="NCBI Taxonomy" id="418699"/>
    <lineage>
        <taxon>Bacteria</taxon>
        <taxon>Pseudomonadati</taxon>
        <taxon>Pseudomonadota</taxon>
        <taxon>Betaproteobacteria</taxon>
        <taxon>Rhodocyclales</taxon>
        <taxon>Zoogloeaceae</taxon>
        <taxon>Azoarcus</taxon>
    </lineage>
</organism>
<dbReference type="PIRSF" id="PIRSF012281">
    <property type="entry name" value="UCP012281"/>
    <property type="match status" value="1"/>
</dbReference>
<dbReference type="eggNOG" id="COG4676">
    <property type="taxonomic scope" value="Bacteria"/>
</dbReference>
<dbReference type="KEGG" id="azo:azo0048"/>
<evidence type="ECO:0000256" key="1">
    <source>
        <dbReference type="SAM" id="MobiDB-lite"/>
    </source>
</evidence>
<feature type="compositionally biased region" description="Basic and acidic residues" evidence="1">
    <location>
        <begin position="78"/>
        <end position="87"/>
    </location>
</feature>
<keyword evidence="5" id="KW-1185">Reference proteome</keyword>
<reference evidence="4 5" key="1">
    <citation type="journal article" date="2006" name="Nat. Biotechnol.">
        <title>Complete genome of the mutualistic, N2-fixing grass endophyte Azoarcus sp. strain BH72.</title>
        <authorList>
            <person name="Krause A."/>
            <person name="Ramakumar A."/>
            <person name="Bartels D."/>
            <person name="Battistoni F."/>
            <person name="Bekel T."/>
            <person name="Boch J."/>
            <person name="Boehm M."/>
            <person name="Friedrich F."/>
            <person name="Hurek T."/>
            <person name="Krause L."/>
            <person name="Linke B."/>
            <person name="McHardy A.C."/>
            <person name="Sarkar A."/>
            <person name="Schneiker S."/>
            <person name="Syed A.A."/>
            <person name="Thauer R."/>
            <person name="Vorhoelter F.-J."/>
            <person name="Weidner S."/>
            <person name="Puehler A."/>
            <person name="Reinhold-Hurek B."/>
            <person name="Kaiser O."/>
            <person name="Goesmann A."/>
        </authorList>
    </citation>
    <scope>NUCLEOTIDE SEQUENCE [LARGE SCALE GENOMIC DNA]</scope>
    <source>
        <strain evidence="4 5">BH72</strain>
    </source>
</reference>
<feature type="region of interest" description="Disordered" evidence="1">
    <location>
        <begin position="78"/>
        <end position="100"/>
    </location>
</feature>
<dbReference type="InterPro" id="IPR012039">
    <property type="entry name" value="UCP012281"/>
</dbReference>
<evidence type="ECO:0000313" key="5">
    <source>
        <dbReference type="Proteomes" id="UP000002588"/>
    </source>
</evidence>
<name>A1K1G1_AZOSB</name>
<protein>
    <submittedName>
        <fullName evidence="4">Conserved hypothetical secreted protein</fullName>
    </submittedName>
</protein>
<evidence type="ECO:0000313" key="4">
    <source>
        <dbReference type="EMBL" id="CAL92666.1"/>
    </source>
</evidence>
<evidence type="ECO:0000259" key="3">
    <source>
        <dbReference type="Pfam" id="PF09906"/>
    </source>
</evidence>
<dbReference type="STRING" id="62928.azo0048"/>
<feature type="chain" id="PRO_5005658944" evidence="2">
    <location>
        <begin position="28"/>
        <end position="278"/>
    </location>
</feature>
<gene>
    <name evidence="4" type="ordered locus">azo0048</name>
</gene>
<dbReference type="AlphaFoldDB" id="A1K1G1"/>
<dbReference type="Pfam" id="PF09906">
    <property type="entry name" value="DUF2135"/>
    <property type="match status" value="1"/>
</dbReference>
<dbReference type="Proteomes" id="UP000002588">
    <property type="component" value="Chromosome"/>
</dbReference>
<accession>A1K1G1</accession>
<sequence>MTAFPSRPWWRLCVALWAVAAAGAAAAMPPATLEAPSGGWNRGTLTDHSGDGAVAYPNPPIDRGVQAGRTLIRGRLAAEHRARDANRRPRTPPTLVVNGNPMPLYSDADGHFARPYAFGPGSNSVEIRSADGQPLRRLQFFEADPGRPRAQLRAILAWDDDQAEVDLHVLTPDGQHAFWAHPVLANGGGMDVDSVDGAGPEMFSMTAPLRGPYQLYVNYWGNFGDAGYHFDESTRQKKIITCRITLVFHENTPQERRESFVVPLRKIGDLTHVKTVMF</sequence>
<evidence type="ECO:0000256" key="2">
    <source>
        <dbReference type="SAM" id="SignalP"/>
    </source>
</evidence>
<feature type="signal peptide" evidence="2">
    <location>
        <begin position="1"/>
        <end position="27"/>
    </location>
</feature>
<proteinExistence type="predicted"/>
<dbReference type="EMBL" id="AM406670">
    <property type="protein sequence ID" value="CAL92666.1"/>
    <property type="molecule type" value="Genomic_DNA"/>
</dbReference>
<feature type="domain" description="DUF2135" evidence="3">
    <location>
        <begin position="208"/>
        <end position="264"/>
    </location>
</feature>